<dbReference type="Proteomes" id="UP001321543">
    <property type="component" value="Chromosome"/>
</dbReference>
<feature type="compositionally biased region" description="Low complexity" evidence="1">
    <location>
        <begin position="35"/>
        <end position="47"/>
    </location>
</feature>
<feature type="compositionally biased region" description="Basic and acidic residues" evidence="1">
    <location>
        <begin position="7"/>
        <end position="32"/>
    </location>
</feature>
<name>A0ABM8FTW2_9MICO</name>
<gene>
    <name evidence="2" type="ORF">GCM10025863_15850</name>
</gene>
<feature type="region of interest" description="Disordered" evidence="1">
    <location>
        <begin position="1"/>
        <end position="58"/>
    </location>
</feature>
<protein>
    <submittedName>
        <fullName evidence="2">Uncharacterized protein</fullName>
    </submittedName>
</protein>
<evidence type="ECO:0000313" key="2">
    <source>
        <dbReference type="EMBL" id="BDZ38971.1"/>
    </source>
</evidence>
<evidence type="ECO:0000256" key="1">
    <source>
        <dbReference type="SAM" id="MobiDB-lite"/>
    </source>
</evidence>
<reference evidence="3" key="1">
    <citation type="journal article" date="2019" name="Int. J. Syst. Evol. Microbiol.">
        <title>The Global Catalogue of Microorganisms (GCM) 10K type strain sequencing project: providing services to taxonomists for standard genome sequencing and annotation.</title>
        <authorList>
            <consortium name="The Broad Institute Genomics Platform"/>
            <consortium name="The Broad Institute Genome Sequencing Center for Infectious Disease"/>
            <person name="Wu L."/>
            <person name="Ma J."/>
        </authorList>
    </citation>
    <scope>NUCLEOTIDE SEQUENCE [LARGE SCALE GENOMIC DNA]</scope>
    <source>
        <strain evidence="3">NBRC 106310</strain>
    </source>
</reference>
<proteinExistence type="predicted"/>
<sequence>MAVAQPRDLHDRDREVCEQVERETGGGDEREPGCAGSAAKPARASAPIIEKPPARPTACHRSSAMIGVRMGQDALESATGTGQASAMATAPSTPAAAMTTPCGITSAPVSAASASDTSMG</sequence>
<dbReference type="EMBL" id="AP027728">
    <property type="protein sequence ID" value="BDZ38971.1"/>
    <property type="molecule type" value="Genomic_DNA"/>
</dbReference>
<keyword evidence="3" id="KW-1185">Reference proteome</keyword>
<evidence type="ECO:0000313" key="3">
    <source>
        <dbReference type="Proteomes" id="UP001321543"/>
    </source>
</evidence>
<organism evidence="2 3">
    <name type="scientific">Microbacterium suwonense</name>
    <dbReference type="NCBI Taxonomy" id="683047"/>
    <lineage>
        <taxon>Bacteria</taxon>
        <taxon>Bacillati</taxon>
        <taxon>Actinomycetota</taxon>
        <taxon>Actinomycetes</taxon>
        <taxon>Micrococcales</taxon>
        <taxon>Microbacteriaceae</taxon>
        <taxon>Microbacterium</taxon>
    </lineage>
</organism>
<accession>A0ABM8FTW2</accession>